<sequence length="376" mass="42066">MGLRSYLPDPWKVLKWSAGSALVALGGLGGLLYLAQSSLIYPSNVPSGSRTQVATPDEFDMPFEDLELTTPDSVRIKAYLMLQQGEKPESRPTVVLLHANAGNVGHRLPIAKVFYKKMRCNVLALSYRGYGKSEGKANEQGLKLDAQTALDYVLSHPTLEKTKIFLYGQSIGGAVAIFLASQNSSRTHGLIIENTFLSLPKLVPMIMPFLSSFMFLLHQIWPSEDRIKTLPSSFPVLFLAGEEDELVVPSHMKELFAICSSKEKEWKSFPHGTHNDTCIQPGYFHDIALFLSKYTDLPLPPLPSLFLLPTHHQSQHPARSSRARTSTALSWLIRRKGARSRMKVERGVSMCLRRGWRSCSSWEYCMPFAKLRVGRG</sequence>
<evidence type="ECO:0000256" key="1">
    <source>
        <dbReference type="SAM" id="Phobius"/>
    </source>
</evidence>
<dbReference type="AlphaFoldDB" id="A0A1Y2FVI6"/>
<name>A0A1Y2FVI6_9BASI</name>
<organism evidence="3 4">
    <name type="scientific">Leucosporidium creatinivorum</name>
    <dbReference type="NCBI Taxonomy" id="106004"/>
    <lineage>
        <taxon>Eukaryota</taxon>
        <taxon>Fungi</taxon>
        <taxon>Dikarya</taxon>
        <taxon>Basidiomycota</taxon>
        <taxon>Pucciniomycotina</taxon>
        <taxon>Microbotryomycetes</taxon>
        <taxon>Leucosporidiales</taxon>
        <taxon>Leucosporidium</taxon>
    </lineage>
</organism>
<keyword evidence="1" id="KW-0472">Membrane</keyword>
<evidence type="ECO:0000259" key="2">
    <source>
        <dbReference type="Pfam" id="PF00561"/>
    </source>
</evidence>
<keyword evidence="1" id="KW-1133">Transmembrane helix</keyword>
<dbReference type="PANTHER" id="PTHR12277:SF81">
    <property type="entry name" value="PROTEIN ABHD13"/>
    <property type="match status" value="1"/>
</dbReference>
<dbReference type="Gene3D" id="3.40.50.1820">
    <property type="entry name" value="alpha/beta hydrolase"/>
    <property type="match status" value="1"/>
</dbReference>
<dbReference type="GO" id="GO:0016020">
    <property type="term" value="C:membrane"/>
    <property type="evidence" value="ECO:0007669"/>
    <property type="project" value="TreeGrafter"/>
</dbReference>
<proteinExistence type="predicted"/>
<evidence type="ECO:0000313" key="4">
    <source>
        <dbReference type="Proteomes" id="UP000193467"/>
    </source>
</evidence>
<reference evidence="3 4" key="1">
    <citation type="submission" date="2016-07" db="EMBL/GenBank/DDBJ databases">
        <title>Pervasive Adenine N6-methylation of Active Genes in Fungi.</title>
        <authorList>
            <consortium name="DOE Joint Genome Institute"/>
            <person name="Mondo S.J."/>
            <person name="Dannebaum R.O."/>
            <person name="Kuo R.C."/>
            <person name="Labutti K."/>
            <person name="Haridas S."/>
            <person name="Kuo A."/>
            <person name="Salamov A."/>
            <person name="Ahrendt S.R."/>
            <person name="Lipzen A."/>
            <person name="Sullivan W."/>
            <person name="Andreopoulos W.B."/>
            <person name="Clum A."/>
            <person name="Lindquist E."/>
            <person name="Daum C."/>
            <person name="Ramamoorthy G.K."/>
            <person name="Gryganskyi A."/>
            <person name="Culley D."/>
            <person name="Magnuson J.K."/>
            <person name="James T.Y."/>
            <person name="O'Malley M.A."/>
            <person name="Stajich J.E."/>
            <person name="Spatafora J.W."/>
            <person name="Visel A."/>
            <person name="Grigoriev I.V."/>
        </authorList>
    </citation>
    <scope>NUCLEOTIDE SEQUENCE [LARGE SCALE GENOMIC DNA]</scope>
    <source>
        <strain evidence="3 4">62-1032</strain>
    </source>
</reference>
<dbReference type="PANTHER" id="PTHR12277">
    <property type="entry name" value="ALPHA/BETA HYDROLASE DOMAIN-CONTAINING PROTEIN"/>
    <property type="match status" value="1"/>
</dbReference>
<protein>
    <submittedName>
        <fullName evidence="3">Alpha/Beta hydrolase protein</fullName>
    </submittedName>
</protein>
<dbReference type="InParanoid" id="A0A1Y2FVI6"/>
<dbReference type="Pfam" id="PF00561">
    <property type="entry name" value="Abhydrolase_1"/>
    <property type="match status" value="1"/>
</dbReference>
<dbReference type="STRING" id="106004.A0A1Y2FVI6"/>
<evidence type="ECO:0000313" key="3">
    <source>
        <dbReference type="EMBL" id="ORY86705.1"/>
    </source>
</evidence>
<dbReference type="InterPro" id="IPR029058">
    <property type="entry name" value="AB_hydrolase_fold"/>
</dbReference>
<feature type="domain" description="AB hydrolase-1" evidence="2">
    <location>
        <begin position="92"/>
        <end position="212"/>
    </location>
</feature>
<gene>
    <name evidence="3" type="ORF">BCR35DRAFT_277529</name>
</gene>
<feature type="transmembrane region" description="Helical" evidence="1">
    <location>
        <begin position="16"/>
        <end position="35"/>
    </location>
</feature>
<dbReference type="OrthoDB" id="10249433at2759"/>
<dbReference type="InterPro" id="IPR000073">
    <property type="entry name" value="AB_hydrolase_1"/>
</dbReference>
<keyword evidence="3" id="KW-0378">Hydrolase</keyword>
<dbReference type="SUPFAM" id="SSF53474">
    <property type="entry name" value="alpha/beta-Hydrolases"/>
    <property type="match status" value="1"/>
</dbReference>
<dbReference type="GO" id="GO:0008474">
    <property type="term" value="F:palmitoyl-(protein) hydrolase activity"/>
    <property type="evidence" value="ECO:0007669"/>
    <property type="project" value="TreeGrafter"/>
</dbReference>
<keyword evidence="1" id="KW-0812">Transmembrane</keyword>
<dbReference type="EMBL" id="MCGR01000014">
    <property type="protein sequence ID" value="ORY86705.1"/>
    <property type="molecule type" value="Genomic_DNA"/>
</dbReference>
<dbReference type="Proteomes" id="UP000193467">
    <property type="component" value="Unassembled WGS sequence"/>
</dbReference>
<keyword evidence="4" id="KW-1185">Reference proteome</keyword>
<dbReference type="FunCoup" id="A0A1Y2FVI6">
    <property type="interactions" value="152"/>
</dbReference>
<accession>A0A1Y2FVI6</accession>
<comment type="caution">
    <text evidence="3">The sequence shown here is derived from an EMBL/GenBank/DDBJ whole genome shotgun (WGS) entry which is preliminary data.</text>
</comment>